<organism evidence="2">
    <name type="scientific">Streptomyces sp. NBC_01393</name>
    <dbReference type="NCBI Taxonomy" id="2903851"/>
    <lineage>
        <taxon>Bacteria</taxon>
        <taxon>Bacillati</taxon>
        <taxon>Actinomycetota</taxon>
        <taxon>Actinomycetes</taxon>
        <taxon>Kitasatosporales</taxon>
        <taxon>Streptomycetaceae</taxon>
        <taxon>Streptomyces</taxon>
    </lineage>
</organism>
<gene>
    <name evidence="2" type="ORF">OG699_30370</name>
</gene>
<reference evidence="2" key="1">
    <citation type="submission" date="2022-10" db="EMBL/GenBank/DDBJ databases">
        <title>The complete genomes of actinobacterial strains from the NBC collection.</title>
        <authorList>
            <person name="Joergensen T.S."/>
            <person name="Alvarez Arevalo M."/>
            <person name="Sterndorff E.B."/>
            <person name="Faurdal D."/>
            <person name="Vuksanovic O."/>
            <person name="Mourched A.-S."/>
            <person name="Charusanti P."/>
            <person name="Shaw S."/>
            <person name="Blin K."/>
            <person name="Weber T."/>
        </authorList>
    </citation>
    <scope>NUCLEOTIDE SEQUENCE</scope>
    <source>
        <strain evidence="2">NBC_01393</strain>
    </source>
</reference>
<feature type="compositionally biased region" description="Basic residues" evidence="1">
    <location>
        <begin position="53"/>
        <end position="65"/>
    </location>
</feature>
<evidence type="ECO:0000313" key="2">
    <source>
        <dbReference type="EMBL" id="WTZ11902.1"/>
    </source>
</evidence>
<dbReference type="EMBL" id="CP109546">
    <property type="protein sequence ID" value="WTZ11902.1"/>
    <property type="molecule type" value="Genomic_DNA"/>
</dbReference>
<proteinExistence type="predicted"/>
<name>A0AAU3I3A3_9ACTN</name>
<dbReference type="AlphaFoldDB" id="A0AAU3I3A3"/>
<evidence type="ECO:0000256" key="1">
    <source>
        <dbReference type="SAM" id="MobiDB-lite"/>
    </source>
</evidence>
<protein>
    <submittedName>
        <fullName evidence="2">Uncharacterized protein</fullName>
    </submittedName>
</protein>
<accession>A0AAU3I3A3</accession>
<sequence length="65" mass="7549">MFEFELQQIRSEELIRRAQTYRLAREAVSGRRAARRAAALRSAQDGTEERAHSGRPRRHRSARTA</sequence>
<feature type="region of interest" description="Disordered" evidence="1">
    <location>
        <begin position="35"/>
        <end position="65"/>
    </location>
</feature>